<dbReference type="InterPro" id="IPR006564">
    <property type="entry name" value="Znf_PMZ"/>
</dbReference>
<keyword evidence="2 6" id="KW-0479">Metal-binding</keyword>
<evidence type="ECO:0000256" key="7">
    <source>
        <dbReference type="SAM" id="MobiDB-lite"/>
    </source>
</evidence>
<accession>A0AAV7EMK6</accession>
<dbReference type="EMBL" id="JAINDJ010000004">
    <property type="protein sequence ID" value="KAG9448827.1"/>
    <property type="molecule type" value="Genomic_DNA"/>
</dbReference>
<dbReference type="Pfam" id="PF10551">
    <property type="entry name" value="MULE"/>
    <property type="match status" value="1"/>
</dbReference>
<evidence type="ECO:0000256" key="5">
    <source>
        <dbReference type="PROSITE-ProRule" id="PRU00325"/>
    </source>
</evidence>
<name>A0AAV7EMK6_ARIFI</name>
<dbReference type="InterPro" id="IPR004330">
    <property type="entry name" value="FAR1_DNA_bnd_dom"/>
</dbReference>
<feature type="region of interest" description="Disordered" evidence="7">
    <location>
        <begin position="186"/>
        <end position="210"/>
    </location>
</feature>
<evidence type="ECO:0000313" key="9">
    <source>
        <dbReference type="EMBL" id="KAG9448827.1"/>
    </source>
</evidence>
<comment type="subcellular location">
    <subcellularLocation>
        <location evidence="6">Nucleus</location>
    </subcellularLocation>
</comment>
<keyword evidence="6" id="KW-0539">Nucleus</keyword>
<dbReference type="InterPro" id="IPR018289">
    <property type="entry name" value="MULE_transposase_dom"/>
</dbReference>
<evidence type="ECO:0000256" key="1">
    <source>
        <dbReference type="ARBA" id="ARBA00005889"/>
    </source>
</evidence>
<dbReference type="PANTHER" id="PTHR31669">
    <property type="entry name" value="PROTEIN FAR1-RELATED SEQUENCE 10-RELATED"/>
    <property type="match status" value="1"/>
</dbReference>
<dbReference type="Pfam" id="PF03101">
    <property type="entry name" value="FAR1"/>
    <property type="match status" value="1"/>
</dbReference>
<evidence type="ECO:0000313" key="10">
    <source>
        <dbReference type="Proteomes" id="UP000825729"/>
    </source>
</evidence>
<dbReference type="GO" id="GO:0006355">
    <property type="term" value="P:regulation of DNA-templated transcription"/>
    <property type="evidence" value="ECO:0007669"/>
    <property type="project" value="UniProtKB-UniRule"/>
</dbReference>
<proteinExistence type="inferred from homology"/>
<dbReference type="InterPro" id="IPR007527">
    <property type="entry name" value="Znf_SWIM"/>
</dbReference>
<dbReference type="PANTHER" id="PTHR31669:SF283">
    <property type="entry name" value="PROTEIN FAR1-RELATED SEQUENCE"/>
    <property type="match status" value="1"/>
</dbReference>
<evidence type="ECO:0000259" key="8">
    <source>
        <dbReference type="PROSITE" id="PS50966"/>
    </source>
</evidence>
<keyword evidence="3 5" id="KW-0863">Zinc-finger</keyword>
<evidence type="ECO:0000256" key="2">
    <source>
        <dbReference type="ARBA" id="ARBA00022723"/>
    </source>
</evidence>
<protein>
    <recommendedName>
        <fullName evidence="6">Protein FAR1-RELATED SEQUENCE</fullName>
    </recommendedName>
</protein>
<evidence type="ECO:0000256" key="6">
    <source>
        <dbReference type="RuleBase" id="RU367018"/>
    </source>
</evidence>
<evidence type="ECO:0000256" key="4">
    <source>
        <dbReference type="ARBA" id="ARBA00022833"/>
    </source>
</evidence>
<comment type="similarity">
    <text evidence="1 6">Belongs to the FHY3/FAR1 family.</text>
</comment>
<organism evidence="9 10">
    <name type="scientific">Aristolochia fimbriata</name>
    <name type="common">White veined hardy Dutchman's pipe vine</name>
    <dbReference type="NCBI Taxonomy" id="158543"/>
    <lineage>
        <taxon>Eukaryota</taxon>
        <taxon>Viridiplantae</taxon>
        <taxon>Streptophyta</taxon>
        <taxon>Embryophyta</taxon>
        <taxon>Tracheophyta</taxon>
        <taxon>Spermatophyta</taxon>
        <taxon>Magnoliopsida</taxon>
        <taxon>Magnoliidae</taxon>
        <taxon>Piperales</taxon>
        <taxon>Aristolochiaceae</taxon>
        <taxon>Aristolochia</taxon>
    </lineage>
</organism>
<evidence type="ECO:0000256" key="3">
    <source>
        <dbReference type="ARBA" id="ARBA00022771"/>
    </source>
</evidence>
<dbReference type="Proteomes" id="UP000825729">
    <property type="component" value="Unassembled WGS sequence"/>
</dbReference>
<comment type="function">
    <text evidence="6">Putative transcription activator involved in regulating light control of development.</text>
</comment>
<feature type="compositionally biased region" description="Basic and acidic residues" evidence="7">
    <location>
        <begin position="195"/>
        <end position="210"/>
    </location>
</feature>
<gene>
    <name evidence="9" type="ORF">H6P81_008792</name>
</gene>
<dbReference type="PROSITE" id="PS50966">
    <property type="entry name" value="ZF_SWIM"/>
    <property type="match status" value="1"/>
</dbReference>
<dbReference type="InterPro" id="IPR031052">
    <property type="entry name" value="FHY3/FAR1"/>
</dbReference>
<comment type="caution">
    <text evidence="9">The sequence shown here is derived from an EMBL/GenBank/DDBJ whole genome shotgun (WGS) entry which is preliminary data.</text>
</comment>
<dbReference type="GO" id="GO:0008270">
    <property type="term" value="F:zinc ion binding"/>
    <property type="evidence" value="ECO:0007669"/>
    <property type="project" value="UniProtKB-UniRule"/>
</dbReference>
<keyword evidence="4 6" id="KW-0862">Zinc</keyword>
<keyword evidence="10" id="KW-1185">Reference proteome</keyword>
<dbReference type="AlphaFoldDB" id="A0AAV7EMK6"/>
<dbReference type="GO" id="GO:0005634">
    <property type="term" value="C:nucleus"/>
    <property type="evidence" value="ECO:0007669"/>
    <property type="project" value="UniProtKB-SubCell"/>
</dbReference>
<sequence>MENSSSMGLQEPVDAECSAALDLEPCLGSGEVVVGTPVREHTMIGGDATNLEPCVGMKFESEEAAYVFYNEYARHVGFGISRKSSRRSRTNRAFIAGQYVCSRHGFRRPNQKANNPRPVTRIGCKAMMKVKRMEPGKWVITEFVKEHNHELDPDNVHCFRSHKHNSISDVNRIRRASRIRLNKFDFSSGSQSSRGKADGPTESGCKNDTHKDCKMSLTTGDAQAIYERFTHMQAVNPTFFYAMELDEDQCFKNVFWLDAKSRMDYSHFGDVVTFDTTYLRNKYQMPLATFVGLNHHGQSILLGCALITDDTSSSFTWVFKTWLMAMSGKPPVVIITDQGMEIEAAVVEVFPNTCHRFCLWHILKSVPVRLGHICKTQEKFMEKFEKCVYDSIATDEFEKRWRKLIERFDLSMDDWLISLYEDRQKWVLAYVKDIFSGGMSISRRGESVKSYFDGFISSKSTVKDFLEQYETALQDARETEIWANFRTFHTKPSLKTPSPFESQLASIYTRDIFLKAQAEVTGIAACHTINTQQGGAATYTVKDLEMRKDYRVTWNSSETEVSCICRSFEFNGYLCRHAMSVLVASGVYEIPSNYILKRWTKDARSRHVLDQGIFGLPGDCPASKVDRFNDLCQRSIKFAEEGSLSKESHIVALHALQDALEKVVLENDTVGKLAQNRAFSSNSHYKVNEGIQVENLTEVPRTVGPCSGEERLQDKERYGQLVQEGWSQRHYVQGGATILGNTTPCPPACPTREVQQMGQFGSSSFANQCGTQDRPVRYGDVLFLQTMAPCKKVLPTAEGELQMTNCKDLHGFSVRYSVNSL</sequence>
<feature type="domain" description="SWIM-type" evidence="8">
    <location>
        <begin position="550"/>
        <end position="586"/>
    </location>
</feature>
<reference evidence="9 10" key="1">
    <citation type="submission" date="2021-07" db="EMBL/GenBank/DDBJ databases">
        <title>The Aristolochia fimbriata genome: insights into angiosperm evolution, floral development and chemical biosynthesis.</title>
        <authorList>
            <person name="Jiao Y."/>
        </authorList>
    </citation>
    <scope>NUCLEOTIDE SEQUENCE [LARGE SCALE GENOMIC DNA]</scope>
    <source>
        <strain evidence="9">IBCAS-2021</strain>
        <tissue evidence="9">Leaf</tissue>
    </source>
</reference>
<dbReference type="SMART" id="SM00575">
    <property type="entry name" value="ZnF_PMZ"/>
    <property type="match status" value="1"/>
</dbReference>
<dbReference type="Pfam" id="PF04434">
    <property type="entry name" value="SWIM"/>
    <property type="match status" value="1"/>
</dbReference>